<reference evidence="1 2" key="1">
    <citation type="submission" date="2016-10" db="EMBL/GenBank/DDBJ databases">
        <title>Genome sequence of Planktotalea frisia SH6-1.</title>
        <authorList>
            <person name="Poehlein A."/>
            <person name="Bakenhus I."/>
            <person name="Voget S."/>
            <person name="Brinkhoff T."/>
            <person name="Simon M."/>
        </authorList>
    </citation>
    <scope>NUCLEOTIDE SEQUENCE [LARGE SCALE GENOMIC DNA]</scope>
    <source>
        <strain evidence="1 2">SH6-1</strain>
    </source>
</reference>
<dbReference type="EMBL" id="MLCB01000146">
    <property type="protein sequence ID" value="OJI93328.1"/>
    <property type="molecule type" value="Genomic_DNA"/>
</dbReference>
<dbReference type="AlphaFoldDB" id="A0A1L9NVJ7"/>
<evidence type="ECO:0008006" key="3">
    <source>
        <dbReference type="Google" id="ProtNLM"/>
    </source>
</evidence>
<dbReference type="STRING" id="696762.PFRI_24520"/>
<proteinExistence type="predicted"/>
<dbReference type="Proteomes" id="UP000184514">
    <property type="component" value="Unassembled WGS sequence"/>
</dbReference>
<name>A0A1L9NVJ7_9RHOB</name>
<dbReference type="InterPro" id="IPR003772">
    <property type="entry name" value="YceD"/>
</dbReference>
<dbReference type="OrthoDB" id="8443793at2"/>
<evidence type="ECO:0000313" key="1">
    <source>
        <dbReference type="EMBL" id="OJI93328.1"/>
    </source>
</evidence>
<comment type="caution">
    <text evidence="1">The sequence shown here is derived from an EMBL/GenBank/DDBJ whole genome shotgun (WGS) entry which is preliminary data.</text>
</comment>
<gene>
    <name evidence="1" type="ORF">PFRI_24520</name>
</gene>
<protein>
    <recommendedName>
        <fullName evidence="3">DUF177 domain-containing protein</fullName>
    </recommendedName>
</protein>
<dbReference type="RefSeq" id="WP_072630998.1">
    <property type="nucleotide sequence ID" value="NZ_JABBAN010000176.1"/>
</dbReference>
<dbReference type="Pfam" id="PF02620">
    <property type="entry name" value="YceD"/>
    <property type="match status" value="1"/>
</dbReference>
<sequence length="190" mass="20607">MTDTPAFPEFVLDIAALARRKRSVFEFRLDSAQLTALKDELDLSGLRKVVFSGALTPAGKHDFALKAALGATAVQPCTITLEPVTTRIDEDIERRFVADLPKLTDTTEEDEFGGTAMLEDDSLEPLGREIDLWRVMSEALALALPDYPRAEGAELGTLKVTEPGKEAMGEDDLKPFAGLAGLKSKLEGKS</sequence>
<keyword evidence="2" id="KW-1185">Reference proteome</keyword>
<evidence type="ECO:0000313" key="2">
    <source>
        <dbReference type="Proteomes" id="UP000184514"/>
    </source>
</evidence>
<organism evidence="1 2">
    <name type="scientific">Planktotalea frisia</name>
    <dbReference type="NCBI Taxonomy" id="696762"/>
    <lineage>
        <taxon>Bacteria</taxon>
        <taxon>Pseudomonadati</taxon>
        <taxon>Pseudomonadota</taxon>
        <taxon>Alphaproteobacteria</taxon>
        <taxon>Rhodobacterales</taxon>
        <taxon>Paracoccaceae</taxon>
        <taxon>Planktotalea</taxon>
    </lineage>
</organism>
<accession>A0A1L9NVJ7</accession>